<sequence>MLGQHLASYIDTQRQRHNQNAPATQRVNGYIIGVIKCQGTSAWEKTYFTDICSSFEYASFAVDVVSKVPAVGGAANLGDSTAMLSLSFVYDAQHTVWKPRRANELNDSINLQAQLTTLTNRMNGVDGALTTMLGALQTSMAAMQNLGTQLTQGQNDIRRAMLEGTQTQRHRDAMMDFNIQERG</sequence>
<dbReference type="EMBL" id="FQNC01000082">
    <property type="protein sequence ID" value="SGZ17388.1"/>
    <property type="molecule type" value="Genomic_DNA"/>
</dbReference>
<keyword evidence="2" id="KW-1185">Reference proteome</keyword>
<reference evidence="1 2" key="1">
    <citation type="submission" date="2016-11" db="EMBL/GenBank/DDBJ databases">
        <authorList>
            <person name="Jaros S."/>
            <person name="Januszkiewicz K."/>
            <person name="Wedrychowicz H."/>
        </authorList>
    </citation>
    <scope>NUCLEOTIDE SEQUENCE [LARGE SCALE GENOMIC DNA]</scope>
</reference>
<evidence type="ECO:0000313" key="2">
    <source>
        <dbReference type="Proteomes" id="UP000249464"/>
    </source>
</evidence>
<gene>
    <name evidence="1" type="primary">BQ5605_C020g09117</name>
    <name evidence="1" type="ORF">BQ5605_C020G09117</name>
</gene>
<accession>A0A2X0MNJ7</accession>
<organism evidence="1 2">
    <name type="scientific">Microbotryum silenes-dioicae</name>
    <dbReference type="NCBI Taxonomy" id="796604"/>
    <lineage>
        <taxon>Eukaryota</taxon>
        <taxon>Fungi</taxon>
        <taxon>Dikarya</taxon>
        <taxon>Basidiomycota</taxon>
        <taxon>Pucciniomycotina</taxon>
        <taxon>Microbotryomycetes</taxon>
        <taxon>Microbotryales</taxon>
        <taxon>Microbotryaceae</taxon>
        <taxon>Microbotryum</taxon>
    </lineage>
</organism>
<evidence type="ECO:0000313" key="1">
    <source>
        <dbReference type="EMBL" id="SGZ17388.1"/>
    </source>
</evidence>
<dbReference type="AlphaFoldDB" id="A0A2X0MNJ7"/>
<dbReference type="Proteomes" id="UP000249464">
    <property type="component" value="Unassembled WGS sequence"/>
</dbReference>
<name>A0A2X0MNJ7_9BASI</name>
<protein>
    <submittedName>
        <fullName evidence="1">BQ5605_C020g09117 protein</fullName>
    </submittedName>
</protein>
<proteinExistence type="predicted"/>